<accession>A0A8J4T461</accession>
<organism evidence="3 4">
    <name type="scientific">Paragonimus heterotremus</name>
    <dbReference type="NCBI Taxonomy" id="100268"/>
    <lineage>
        <taxon>Eukaryota</taxon>
        <taxon>Metazoa</taxon>
        <taxon>Spiralia</taxon>
        <taxon>Lophotrochozoa</taxon>
        <taxon>Platyhelminthes</taxon>
        <taxon>Trematoda</taxon>
        <taxon>Digenea</taxon>
        <taxon>Plagiorchiida</taxon>
        <taxon>Troglotremata</taxon>
        <taxon>Troglotrematidae</taxon>
        <taxon>Paragonimus</taxon>
    </lineage>
</organism>
<dbReference type="Pfam" id="PF03370">
    <property type="entry name" value="CBM_21"/>
    <property type="match status" value="1"/>
</dbReference>
<feature type="region of interest" description="Disordered" evidence="1">
    <location>
        <begin position="200"/>
        <end position="221"/>
    </location>
</feature>
<gene>
    <name evidence="3" type="ORF">PHET_01203</name>
</gene>
<dbReference type="GO" id="GO:0000164">
    <property type="term" value="C:protein phosphatase type 1 complex"/>
    <property type="evidence" value="ECO:0007669"/>
    <property type="project" value="TreeGrafter"/>
</dbReference>
<dbReference type="InterPro" id="IPR038175">
    <property type="entry name" value="CBM21_dom_sf"/>
</dbReference>
<feature type="domain" description="CBM21" evidence="2">
    <location>
        <begin position="74"/>
        <end position="192"/>
    </location>
</feature>
<proteinExistence type="predicted"/>
<dbReference type="PANTHER" id="PTHR12307">
    <property type="entry name" value="PROTEIN PHOSPHATASE 1 REGULATORY SUBUNIT"/>
    <property type="match status" value="1"/>
</dbReference>
<keyword evidence="4" id="KW-1185">Reference proteome</keyword>
<dbReference type="PROSITE" id="PS51159">
    <property type="entry name" value="CBM21"/>
    <property type="match status" value="1"/>
</dbReference>
<dbReference type="InterPro" id="IPR050782">
    <property type="entry name" value="PP1_regulatory_subunit_3"/>
</dbReference>
<dbReference type="GO" id="GO:0008157">
    <property type="term" value="F:protein phosphatase 1 binding"/>
    <property type="evidence" value="ECO:0007669"/>
    <property type="project" value="TreeGrafter"/>
</dbReference>
<dbReference type="PANTHER" id="PTHR12307:SF36">
    <property type="entry name" value="GLYCOGEN-BINDING SUBUNIT 76A"/>
    <property type="match status" value="1"/>
</dbReference>
<sequence>MTPHSRTTVTHCIQDSPTSVLQTKTANFVQVGDELYNAIWRGSEFVPFKKSNWTFLSTVVDSTSISDDVLLSGLILQPATYICSKTDFNKPILLEADKLLGVVRVFNYAYEKSVTVRASFDKWLSYVDQPAKYISWTNTVTSTETNYDLFSFQFTLSDMSEEFEFAIHYRWWDPEGAGSAWDNNCGHNYVLQRKRDAGATSPTNRLTQTAECGETGNSSCP</sequence>
<evidence type="ECO:0000313" key="3">
    <source>
        <dbReference type="EMBL" id="KAF5405326.1"/>
    </source>
</evidence>
<dbReference type="Proteomes" id="UP000748531">
    <property type="component" value="Unassembled WGS sequence"/>
</dbReference>
<dbReference type="AlphaFoldDB" id="A0A8J4T461"/>
<dbReference type="GO" id="GO:2001069">
    <property type="term" value="F:glycogen binding"/>
    <property type="evidence" value="ECO:0007669"/>
    <property type="project" value="TreeGrafter"/>
</dbReference>
<dbReference type="OrthoDB" id="6244039at2759"/>
<evidence type="ECO:0000313" key="4">
    <source>
        <dbReference type="Proteomes" id="UP000748531"/>
    </source>
</evidence>
<evidence type="ECO:0000256" key="1">
    <source>
        <dbReference type="SAM" id="MobiDB-lite"/>
    </source>
</evidence>
<reference evidence="3" key="1">
    <citation type="submission" date="2019-05" db="EMBL/GenBank/DDBJ databases">
        <title>Annotation for the trematode Paragonimus heterotremus.</title>
        <authorList>
            <person name="Choi Y.-J."/>
        </authorList>
    </citation>
    <scope>NUCLEOTIDE SEQUENCE</scope>
    <source>
        <strain evidence="3">LC</strain>
    </source>
</reference>
<dbReference type="EMBL" id="LUCH01000370">
    <property type="protein sequence ID" value="KAF5405326.1"/>
    <property type="molecule type" value="Genomic_DNA"/>
</dbReference>
<dbReference type="InterPro" id="IPR005036">
    <property type="entry name" value="CBM21_dom"/>
</dbReference>
<protein>
    <recommendedName>
        <fullName evidence="2">CBM21 domain-containing protein</fullName>
    </recommendedName>
</protein>
<evidence type="ECO:0000259" key="2">
    <source>
        <dbReference type="PROSITE" id="PS51159"/>
    </source>
</evidence>
<name>A0A8J4T461_9TREM</name>
<dbReference type="GO" id="GO:0005979">
    <property type="term" value="P:regulation of glycogen biosynthetic process"/>
    <property type="evidence" value="ECO:0007669"/>
    <property type="project" value="TreeGrafter"/>
</dbReference>
<comment type="caution">
    <text evidence="3">The sequence shown here is derived from an EMBL/GenBank/DDBJ whole genome shotgun (WGS) entry which is preliminary data.</text>
</comment>
<dbReference type="Gene3D" id="2.60.40.2440">
    <property type="entry name" value="Carbohydrate binding type-21 domain"/>
    <property type="match status" value="1"/>
</dbReference>